<dbReference type="PANTHER" id="PTHR14097">
    <property type="entry name" value="OXIDOREDUCTASE HTATIP2"/>
    <property type="match status" value="1"/>
</dbReference>
<dbReference type="HOGENOM" id="CLU_071330_2_0_4"/>
<dbReference type="PANTHER" id="PTHR14097:SF7">
    <property type="entry name" value="OXIDOREDUCTASE HTATIP2"/>
    <property type="match status" value="1"/>
</dbReference>
<name>W0SGM9_9PROT</name>
<proteinExistence type="predicted"/>
<dbReference type="KEGG" id="shd:SUTH_02312"/>
<dbReference type="STRING" id="1223802.SUTH_02312"/>
<evidence type="ECO:0000313" key="1">
    <source>
        <dbReference type="EMBL" id="BAO30102.1"/>
    </source>
</evidence>
<reference evidence="1 2" key="1">
    <citation type="journal article" date="2014" name="Syst. Appl. Microbiol.">
        <title>Complete genomes of freshwater sulfur oxidizers Sulfuricella denitrificans skB26 and Sulfuritalea hydrogenivorans sk43H: genetic insights into the sulfur oxidation pathway of betaproteobacteria.</title>
        <authorList>
            <person name="Watanabe T."/>
            <person name="Kojima H."/>
            <person name="Fukui M."/>
        </authorList>
    </citation>
    <scope>NUCLEOTIDE SEQUENCE [LARGE SCALE GENOMIC DNA]</scope>
    <source>
        <strain evidence="1">DSM22779</strain>
    </source>
</reference>
<dbReference type="Proteomes" id="UP000031637">
    <property type="component" value="Chromosome"/>
</dbReference>
<dbReference type="EMBL" id="AP012547">
    <property type="protein sequence ID" value="BAO30102.1"/>
    <property type="molecule type" value="Genomic_DNA"/>
</dbReference>
<dbReference type="Gene3D" id="3.40.50.720">
    <property type="entry name" value="NAD(P)-binding Rossmann-like Domain"/>
    <property type="match status" value="1"/>
</dbReference>
<evidence type="ECO:0008006" key="3">
    <source>
        <dbReference type="Google" id="ProtNLM"/>
    </source>
</evidence>
<organism evidence="1 2">
    <name type="scientific">Sulfuritalea hydrogenivorans sk43H</name>
    <dbReference type="NCBI Taxonomy" id="1223802"/>
    <lineage>
        <taxon>Bacteria</taxon>
        <taxon>Pseudomonadati</taxon>
        <taxon>Pseudomonadota</taxon>
        <taxon>Betaproteobacteria</taxon>
        <taxon>Nitrosomonadales</taxon>
        <taxon>Sterolibacteriaceae</taxon>
        <taxon>Sulfuritalea</taxon>
    </lineage>
</organism>
<accession>W0SGM9</accession>
<dbReference type="AlphaFoldDB" id="W0SGM9"/>
<dbReference type="RefSeq" id="WP_052473569.1">
    <property type="nucleotide sequence ID" value="NZ_AP012547.1"/>
</dbReference>
<keyword evidence="2" id="KW-1185">Reference proteome</keyword>
<protein>
    <recommendedName>
        <fullName evidence="3">NAD(P)-binding domain-containing protein</fullName>
    </recommendedName>
</protein>
<dbReference type="OrthoDB" id="9798632at2"/>
<evidence type="ECO:0000313" key="2">
    <source>
        <dbReference type="Proteomes" id="UP000031637"/>
    </source>
</evidence>
<dbReference type="SUPFAM" id="SSF51735">
    <property type="entry name" value="NAD(P)-binding Rossmann-fold domains"/>
    <property type="match status" value="1"/>
</dbReference>
<sequence length="216" mass="23577">MRIAALLGASGATGQKLLPLLLDDPRYDKIITLGRRATGLRHRKLEDRVVDFENLAAGFDGLKVDDCYCTFGTTIKIAGSEAAMTRIDHDFVLAFAKAALAAGATRFAYLSAANADSRSPVFYARLKGRTEEALKTLDFADLGIYRPGMIVAERTDRRWAESLLFPALPLLDKVMIGGLAKFRSIPVETLAAAIAAFSMQRGCGTRIHHWQDMVTA</sequence>
<gene>
    <name evidence="1" type="ORF">SUTH_02312</name>
</gene>
<dbReference type="InterPro" id="IPR036291">
    <property type="entry name" value="NAD(P)-bd_dom_sf"/>
</dbReference>